<evidence type="ECO:0000256" key="1">
    <source>
        <dbReference type="ARBA" id="ARBA00004651"/>
    </source>
</evidence>
<proteinExistence type="inferred from homology"/>
<keyword evidence="3" id="KW-0813">Transport</keyword>
<evidence type="ECO:0000256" key="6">
    <source>
        <dbReference type="ARBA" id="ARBA00022989"/>
    </source>
</evidence>
<dbReference type="EMBL" id="RAQO01000009">
    <property type="protein sequence ID" value="RKF14549.1"/>
    <property type="molecule type" value="Genomic_DNA"/>
</dbReference>
<sequence length="243" mass="25895">MTVRGQKSDNWLQFKKGSVATLPLIVGAIPFGILFGTLAQQSGLSIIAAICMSFFVFAGSAQFIALGLVAAGASVPVIILTTFIVNIRHLLYSTALVPKIKHLPQSWRAVLSFGLTDETFAAVSQRYQSPDVTNAHWFYLGSVVAMWGNWQLCTWIGLALGSNIPGIESWGLEFAMVVTFIGVVVPYLSSWSMIVSVTVAGVLAILCIDLPHNSGLIVAALSGISVGLLCDNLISTHLNKGSI</sequence>
<feature type="transmembrane region" description="Helical" evidence="8">
    <location>
        <begin position="137"/>
        <end position="158"/>
    </location>
</feature>
<evidence type="ECO:0000256" key="7">
    <source>
        <dbReference type="ARBA" id="ARBA00023136"/>
    </source>
</evidence>
<keyword evidence="6 8" id="KW-1133">Transmembrane helix</keyword>
<dbReference type="Pfam" id="PF03591">
    <property type="entry name" value="AzlC"/>
    <property type="match status" value="1"/>
</dbReference>
<reference evidence="9 10" key="1">
    <citation type="submission" date="2018-09" db="EMBL/GenBank/DDBJ databases">
        <authorList>
            <person name="Wang Z."/>
        </authorList>
    </citation>
    <scope>NUCLEOTIDE SEQUENCE [LARGE SCALE GENOMIC DNA]</scope>
    <source>
        <strain evidence="9 10">ALS 81</strain>
    </source>
</reference>
<comment type="subcellular location">
    <subcellularLocation>
        <location evidence="1">Cell membrane</location>
        <topology evidence="1">Multi-pass membrane protein</topology>
    </subcellularLocation>
</comment>
<dbReference type="GO" id="GO:0005886">
    <property type="term" value="C:plasma membrane"/>
    <property type="evidence" value="ECO:0007669"/>
    <property type="project" value="UniProtKB-SubCell"/>
</dbReference>
<comment type="caution">
    <text evidence="9">The sequence shown here is derived from an EMBL/GenBank/DDBJ whole genome shotgun (WGS) entry which is preliminary data.</text>
</comment>
<keyword evidence="5 8" id="KW-0812">Transmembrane</keyword>
<feature type="transmembrane region" description="Helical" evidence="8">
    <location>
        <begin position="46"/>
        <end position="71"/>
    </location>
</feature>
<name>A0A420E803_9ALTE</name>
<dbReference type="RefSeq" id="WP_120356360.1">
    <property type="nucleotide sequence ID" value="NZ_RAQO01000009.1"/>
</dbReference>
<protein>
    <submittedName>
        <fullName evidence="9">Branched-chain amino acid ABC transporter permease</fullName>
    </submittedName>
</protein>
<feature type="transmembrane region" description="Helical" evidence="8">
    <location>
        <begin position="20"/>
        <end position="39"/>
    </location>
</feature>
<keyword evidence="4" id="KW-1003">Cell membrane</keyword>
<evidence type="ECO:0000256" key="8">
    <source>
        <dbReference type="SAM" id="Phobius"/>
    </source>
</evidence>
<dbReference type="InterPro" id="IPR011606">
    <property type="entry name" value="Brnchd-chn_aa_trnsp_permease"/>
</dbReference>
<evidence type="ECO:0000256" key="3">
    <source>
        <dbReference type="ARBA" id="ARBA00022448"/>
    </source>
</evidence>
<evidence type="ECO:0000313" key="9">
    <source>
        <dbReference type="EMBL" id="RKF14549.1"/>
    </source>
</evidence>
<accession>A0A420E803</accession>
<evidence type="ECO:0000313" key="10">
    <source>
        <dbReference type="Proteomes" id="UP000286482"/>
    </source>
</evidence>
<keyword evidence="10" id="KW-1185">Reference proteome</keyword>
<feature type="transmembrane region" description="Helical" evidence="8">
    <location>
        <begin position="77"/>
        <end position="98"/>
    </location>
</feature>
<organism evidence="9 10">
    <name type="scientific">Alginatibacterium sediminis</name>
    <dbReference type="NCBI Taxonomy" id="2164068"/>
    <lineage>
        <taxon>Bacteria</taxon>
        <taxon>Pseudomonadati</taxon>
        <taxon>Pseudomonadota</taxon>
        <taxon>Gammaproteobacteria</taxon>
        <taxon>Alteromonadales</taxon>
        <taxon>Alteromonadaceae</taxon>
        <taxon>Alginatibacterium</taxon>
    </lineage>
</organism>
<dbReference type="AlphaFoldDB" id="A0A420E803"/>
<keyword evidence="7 8" id="KW-0472">Membrane</keyword>
<evidence type="ECO:0000256" key="4">
    <source>
        <dbReference type="ARBA" id="ARBA00022475"/>
    </source>
</evidence>
<comment type="similarity">
    <text evidence="2">Belongs to the AzlC family.</text>
</comment>
<feature type="transmembrane region" description="Helical" evidence="8">
    <location>
        <begin position="217"/>
        <end position="234"/>
    </location>
</feature>
<dbReference type="PANTHER" id="PTHR34979:SF1">
    <property type="entry name" value="INNER MEMBRANE PROTEIN YGAZ"/>
    <property type="match status" value="1"/>
</dbReference>
<dbReference type="GO" id="GO:1903785">
    <property type="term" value="P:L-valine transmembrane transport"/>
    <property type="evidence" value="ECO:0007669"/>
    <property type="project" value="TreeGrafter"/>
</dbReference>
<dbReference type="PANTHER" id="PTHR34979">
    <property type="entry name" value="INNER MEMBRANE PROTEIN YGAZ"/>
    <property type="match status" value="1"/>
</dbReference>
<feature type="transmembrane region" description="Helical" evidence="8">
    <location>
        <begin position="193"/>
        <end position="211"/>
    </location>
</feature>
<dbReference type="Proteomes" id="UP000286482">
    <property type="component" value="Unassembled WGS sequence"/>
</dbReference>
<evidence type="ECO:0000256" key="2">
    <source>
        <dbReference type="ARBA" id="ARBA00010735"/>
    </source>
</evidence>
<evidence type="ECO:0000256" key="5">
    <source>
        <dbReference type="ARBA" id="ARBA00022692"/>
    </source>
</evidence>
<gene>
    <name evidence="9" type="ORF">DBZ36_16410</name>
</gene>
<dbReference type="OrthoDB" id="9803444at2"/>